<protein>
    <submittedName>
        <fullName evidence="1">Uncharacterized protein</fullName>
    </submittedName>
</protein>
<dbReference type="EMBL" id="WJEC01002634">
    <property type="protein sequence ID" value="KAF7476204.1"/>
    <property type="molecule type" value="Genomic_DNA"/>
</dbReference>
<sequence>MKRQEGLLFRSFIKSTSGGLGHSSVGRVLASHAQTLGSILSTTKKNHQWKRGGRPSQSWNPHLGGEVKAEFLRKEMLIGNLKNQSYQVNNVPEGTEYVKVEAGSEAHLCNQNSVRNGKPMVKVAVKEKAGLAPVTPPLREELG</sequence>
<evidence type="ECO:0000313" key="2">
    <source>
        <dbReference type="Proteomes" id="UP000662637"/>
    </source>
</evidence>
<dbReference type="AlphaFoldDB" id="A0A834UZM5"/>
<gene>
    <name evidence="1" type="ORF">GHT09_012756</name>
</gene>
<evidence type="ECO:0000313" key="1">
    <source>
        <dbReference type="EMBL" id="KAF7476204.1"/>
    </source>
</evidence>
<accession>A0A834UZM5</accession>
<proteinExistence type="predicted"/>
<reference evidence="1" key="1">
    <citation type="submission" date="2020-08" db="EMBL/GenBank/DDBJ databases">
        <authorList>
            <person name="Shumante A."/>
            <person name="Zimin A.V."/>
            <person name="Puiu D."/>
            <person name="Salzberg S.L."/>
        </authorList>
    </citation>
    <scope>NUCLEOTIDE SEQUENCE</scope>
    <source>
        <strain evidence="1">WC2-LM</strain>
        <tissue evidence="1">Liver</tissue>
    </source>
</reference>
<comment type="caution">
    <text evidence="1">The sequence shown here is derived from an EMBL/GenBank/DDBJ whole genome shotgun (WGS) entry which is preliminary data.</text>
</comment>
<name>A0A834UZM5_MARMO</name>
<organism evidence="1 2">
    <name type="scientific">Marmota monax</name>
    <name type="common">Woodchuck</name>
    <dbReference type="NCBI Taxonomy" id="9995"/>
    <lineage>
        <taxon>Eukaryota</taxon>
        <taxon>Metazoa</taxon>
        <taxon>Chordata</taxon>
        <taxon>Craniata</taxon>
        <taxon>Vertebrata</taxon>
        <taxon>Euteleostomi</taxon>
        <taxon>Mammalia</taxon>
        <taxon>Eutheria</taxon>
        <taxon>Euarchontoglires</taxon>
        <taxon>Glires</taxon>
        <taxon>Rodentia</taxon>
        <taxon>Sciuromorpha</taxon>
        <taxon>Sciuridae</taxon>
        <taxon>Xerinae</taxon>
        <taxon>Marmotini</taxon>
        <taxon>Marmota</taxon>
    </lineage>
</organism>
<dbReference type="Proteomes" id="UP000662637">
    <property type="component" value="Unassembled WGS sequence"/>
</dbReference>